<sequence length="125" mass="14430">MKTILSIMMMTSLLLSMAACNRVEDKAIAGVYVTQFENEYSRTNDTLVITAYNLAGHTYTVERHSGFNKIRDGKVMPREFKQQRWTAVYTKENQVLSEAELGRKLFLKPDRQELVLGSTVYRMIK</sequence>
<name>A0A965ZBP3_9SPHI</name>
<gene>
    <name evidence="2" type="ORF">GSY63_01750</name>
</gene>
<dbReference type="PROSITE" id="PS51257">
    <property type="entry name" value="PROKAR_LIPOPROTEIN"/>
    <property type="match status" value="1"/>
</dbReference>
<evidence type="ECO:0000313" key="3">
    <source>
        <dbReference type="Proteomes" id="UP000638732"/>
    </source>
</evidence>
<dbReference type="EMBL" id="WWEO01000034">
    <property type="protein sequence ID" value="NCD68074.1"/>
    <property type="molecule type" value="Genomic_DNA"/>
</dbReference>
<evidence type="ECO:0000313" key="2">
    <source>
        <dbReference type="EMBL" id="NCD68074.1"/>
    </source>
</evidence>
<feature type="signal peptide" evidence="1">
    <location>
        <begin position="1"/>
        <end position="18"/>
    </location>
</feature>
<dbReference type="RefSeq" id="WP_166584101.1">
    <property type="nucleotide sequence ID" value="NZ_WWEO01000034.1"/>
</dbReference>
<keyword evidence="3" id="KW-1185">Reference proteome</keyword>
<accession>A0A965ZBP3</accession>
<feature type="chain" id="PRO_5038007147" evidence="1">
    <location>
        <begin position="19"/>
        <end position="125"/>
    </location>
</feature>
<comment type="caution">
    <text evidence="2">The sequence shown here is derived from an EMBL/GenBank/DDBJ whole genome shotgun (WGS) entry which is preliminary data.</text>
</comment>
<dbReference type="Proteomes" id="UP000638732">
    <property type="component" value="Unassembled WGS sequence"/>
</dbReference>
<keyword evidence="1" id="KW-0732">Signal</keyword>
<evidence type="ECO:0000256" key="1">
    <source>
        <dbReference type="SAM" id="SignalP"/>
    </source>
</evidence>
<protein>
    <submittedName>
        <fullName evidence="2">Uncharacterized protein</fullName>
    </submittedName>
</protein>
<reference evidence="2" key="1">
    <citation type="submission" date="2020-01" db="EMBL/GenBank/DDBJ databases">
        <authorList>
            <person name="Seo Y.L."/>
        </authorList>
    </citation>
    <scope>NUCLEOTIDE SEQUENCE</scope>
    <source>
        <strain evidence="2">R11</strain>
    </source>
</reference>
<reference evidence="2" key="2">
    <citation type="submission" date="2020-10" db="EMBL/GenBank/DDBJ databases">
        <title>Mucilaginibacter sp. nov., isolated from soil.</title>
        <authorList>
            <person name="Jeon C.O."/>
        </authorList>
    </citation>
    <scope>NUCLEOTIDE SEQUENCE</scope>
    <source>
        <strain evidence="2">R11</strain>
    </source>
</reference>
<dbReference type="AlphaFoldDB" id="A0A965ZBP3"/>
<proteinExistence type="predicted"/>
<organism evidence="2 3">
    <name type="scientific">Mucilaginibacter agri</name>
    <dbReference type="NCBI Taxonomy" id="2695265"/>
    <lineage>
        <taxon>Bacteria</taxon>
        <taxon>Pseudomonadati</taxon>
        <taxon>Bacteroidota</taxon>
        <taxon>Sphingobacteriia</taxon>
        <taxon>Sphingobacteriales</taxon>
        <taxon>Sphingobacteriaceae</taxon>
        <taxon>Mucilaginibacter</taxon>
    </lineage>
</organism>